<sequence>MRASVIINALVAVVVGFGSTLAIIVAAAQALGATTTQISSSVSAICLALAISATYLSIRHKIPMVTAWSTPGAALIAATDGSISFAEGVGAYIAVAAAILLTAFLKPLTRLVERIPASIAAGMLAGVLIKFVIAVFDQAAAAPLLVLPLFALFLVVRSFSPAWAVISVLIAGTGLVYGLDMAGPLPDDIGLTSYEFVMPVFDPAALVGLAAPLYLVTMASQNLPGFAVLRGSGYTPPTASALTVTGLTSLGSAFFGSLTTNMAAITAAICTGPDTHPDATKRWMTGPFYGFFYLILSLFGASLVALFAALPTAFIATVAGLALLSPLVGAATTALKDEAGRVAAMATLCVTASSLSLFGIGSAFWGVLAGLAVIGMDAFAKNIRRRRGN</sequence>
<dbReference type="Pfam" id="PF03594">
    <property type="entry name" value="BenE"/>
    <property type="match status" value="1"/>
</dbReference>
<organism evidence="2 3">
    <name type="scientific">Hwanghaeella grinnelliae</name>
    <dbReference type="NCBI Taxonomy" id="2500179"/>
    <lineage>
        <taxon>Bacteria</taxon>
        <taxon>Pseudomonadati</taxon>
        <taxon>Pseudomonadota</taxon>
        <taxon>Alphaproteobacteria</taxon>
        <taxon>Rhodospirillales</taxon>
        <taxon>Rhodospirillaceae</taxon>
        <taxon>Hwanghaeella</taxon>
    </lineage>
</organism>
<feature type="transmembrane region" description="Helical" evidence="1">
    <location>
        <begin position="196"/>
        <end position="216"/>
    </location>
</feature>
<dbReference type="RefSeq" id="WP_127766342.1">
    <property type="nucleotide sequence ID" value="NZ_SADE01000002.1"/>
</dbReference>
<feature type="transmembrane region" description="Helical" evidence="1">
    <location>
        <begin position="288"/>
        <end position="308"/>
    </location>
</feature>
<reference evidence="3" key="1">
    <citation type="submission" date="2019-01" db="EMBL/GenBank/DDBJ databases">
        <title>Gri0909 isolated from a small marine red alga.</title>
        <authorList>
            <person name="Kim J."/>
            <person name="Jeong S.E."/>
            <person name="Jeon C.O."/>
        </authorList>
    </citation>
    <scope>NUCLEOTIDE SEQUENCE [LARGE SCALE GENOMIC DNA]</scope>
    <source>
        <strain evidence="3">Gri0909</strain>
    </source>
</reference>
<feature type="transmembrane region" description="Helical" evidence="1">
    <location>
        <begin position="7"/>
        <end position="32"/>
    </location>
</feature>
<dbReference type="NCBIfam" id="TIGR00843">
    <property type="entry name" value="benE"/>
    <property type="match status" value="1"/>
</dbReference>
<keyword evidence="3" id="KW-1185">Reference proteome</keyword>
<dbReference type="PANTHER" id="PTHR30199:SF0">
    <property type="entry name" value="INNER MEMBRANE PROTEIN YDCO"/>
    <property type="match status" value="1"/>
</dbReference>
<dbReference type="EMBL" id="SADE01000002">
    <property type="protein sequence ID" value="RVU36867.1"/>
    <property type="molecule type" value="Genomic_DNA"/>
</dbReference>
<feature type="transmembrane region" description="Helical" evidence="1">
    <location>
        <begin position="115"/>
        <end position="133"/>
    </location>
</feature>
<accession>A0A3S2Z9R0</accession>
<name>A0A3S2Z9R0_9PROT</name>
<proteinExistence type="predicted"/>
<keyword evidence="1" id="KW-1133">Transmembrane helix</keyword>
<keyword evidence="1" id="KW-0812">Transmembrane</keyword>
<feature type="transmembrane region" description="Helical" evidence="1">
    <location>
        <begin position="139"/>
        <end position="156"/>
    </location>
</feature>
<feature type="transmembrane region" description="Helical" evidence="1">
    <location>
        <begin position="163"/>
        <end position="184"/>
    </location>
</feature>
<dbReference type="AlphaFoldDB" id="A0A3S2Z9R0"/>
<feature type="transmembrane region" description="Helical" evidence="1">
    <location>
        <begin position="314"/>
        <end position="335"/>
    </location>
</feature>
<evidence type="ECO:0000313" key="3">
    <source>
        <dbReference type="Proteomes" id="UP000287447"/>
    </source>
</evidence>
<gene>
    <name evidence="2" type="primary">benE</name>
    <name evidence="2" type="ORF">EOI86_17040</name>
</gene>
<dbReference type="PANTHER" id="PTHR30199">
    <property type="entry name" value="MFS FAMILY TRANSPORTER, PREDICTED SUBSTRATE BENZOATE"/>
    <property type="match status" value="1"/>
</dbReference>
<evidence type="ECO:0000313" key="2">
    <source>
        <dbReference type="EMBL" id="RVU36867.1"/>
    </source>
</evidence>
<evidence type="ECO:0000256" key="1">
    <source>
        <dbReference type="SAM" id="Phobius"/>
    </source>
</evidence>
<dbReference type="GO" id="GO:0042925">
    <property type="term" value="F:benzoate transmembrane transporter activity"/>
    <property type="evidence" value="ECO:0007669"/>
    <property type="project" value="InterPro"/>
</dbReference>
<protein>
    <submittedName>
        <fullName evidence="2">Benzoate transporter BenE</fullName>
    </submittedName>
</protein>
<dbReference type="Proteomes" id="UP000287447">
    <property type="component" value="Unassembled WGS sequence"/>
</dbReference>
<dbReference type="OrthoDB" id="9792424at2"/>
<feature type="transmembrane region" description="Helical" evidence="1">
    <location>
        <begin position="38"/>
        <end position="58"/>
    </location>
</feature>
<dbReference type="InterPro" id="IPR004711">
    <property type="entry name" value="Benzoate_Transporter"/>
</dbReference>
<keyword evidence="1" id="KW-0472">Membrane</keyword>
<feature type="transmembrane region" description="Helical" evidence="1">
    <location>
        <begin position="89"/>
        <end position="108"/>
    </location>
</feature>
<comment type="caution">
    <text evidence="2">The sequence shown here is derived from an EMBL/GenBank/DDBJ whole genome shotgun (WGS) entry which is preliminary data.</text>
</comment>
<dbReference type="GO" id="GO:0005886">
    <property type="term" value="C:plasma membrane"/>
    <property type="evidence" value="ECO:0007669"/>
    <property type="project" value="TreeGrafter"/>
</dbReference>